<dbReference type="RefSeq" id="WP_344439480.1">
    <property type="nucleotide sequence ID" value="NZ_BAAASL010000029.1"/>
</dbReference>
<evidence type="ECO:0000259" key="2">
    <source>
        <dbReference type="SMART" id="SM00014"/>
    </source>
</evidence>
<dbReference type="InterPro" id="IPR000326">
    <property type="entry name" value="PAP2/HPO"/>
</dbReference>
<feature type="transmembrane region" description="Helical" evidence="1">
    <location>
        <begin position="63"/>
        <end position="81"/>
    </location>
</feature>
<evidence type="ECO:0000313" key="4">
    <source>
        <dbReference type="Proteomes" id="UP001500886"/>
    </source>
</evidence>
<dbReference type="SUPFAM" id="SSF48317">
    <property type="entry name" value="Acid phosphatase/Vanadium-dependent haloperoxidase"/>
    <property type="match status" value="1"/>
</dbReference>
<dbReference type="InterPro" id="IPR036938">
    <property type="entry name" value="PAP2/HPO_sf"/>
</dbReference>
<name>A0ABN3U7T5_9ACTN</name>
<proteinExistence type="predicted"/>
<feature type="transmembrane region" description="Helical" evidence="1">
    <location>
        <begin position="88"/>
        <end position="112"/>
    </location>
</feature>
<comment type="caution">
    <text evidence="3">The sequence shown here is derived from an EMBL/GenBank/DDBJ whole genome shotgun (WGS) entry which is preliminary data.</text>
</comment>
<sequence>MTSVQRRAAAVTGLVALAAFAVLAALVVVRGGAPWPVDTWVLGWAVEHRPGPAVTFARRLTDTGTGAVPYLLAVLAGLLAGRTARQRLLYAAWCLLFLGAGQGLRRAVLYAVERARPPARDWATHASDWSFPSGHATTAALTAALLVAVALLRAPRARWPLAVLAGCWGAAVGLTRAYLGVHWISDVVGGWLFAVAWCGAGVWAAARWLPVPARPQRRRPAGSRRGAARAGSR</sequence>
<reference evidence="3 4" key="1">
    <citation type="journal article" date="2019" name="Int. J. Syst. Evol. Microbiol.">
        <title>The Global Catalogue of Microorganisms (GCM) 10K type strain sequencing project: providing services to taxonomists for standard genome sequencing and annotation.</title>
        <authorList>
            <consortium name="The Broad Institute Genomics Platform"/>
            <consortium name="The Broad Institute Genome Sequencing Center for Infectious Disease"/>
            <person name="Wu L."/>
            <person name="Ma J."/>
        </authorList>
    </citation>
    <scope>NUCLEOTIDE SEQUENCE [LARGE SCALE GENOMIC DNA]</scope>
    <source>
        <strain evidence="3 4">JCM 4542</strain>
    </source>
</reference>
<keyword evidence="1" id="KW-0812">Transmembrane</keyword>
<gene>
    <name evidence="3" type="ORF">GCM10010315_56880</name>
</gene>
<evidence type="ECO:0000256" key="1">
    <source>
        <dbReference type="SAM" id="Phobius"/>
    </source>
</evidence>
<dbReference type="Pfam" id="PF01569">
    <property type="entry name" value="PAP2"/>
    <property type="match status" value="1"/>
</dbReference>
<evidence type="ECO:0000313" key="3">
    <source>
        <dbReference type="EMBL" id="GAA2725242.1"/>
    </source>
</evidence>
<dbReference type="Proteomes" id="UP001500886">
    <property type="component" value="Unassembled WGS sequence"/>
</dbReference>
<protein>
    <recommendedName>
        <fullName evidence="2">Phosphatidic acid phosphatase type 2/haloperoxidase domain-containing protein</fullName>
    </recommendedName>
</protein>
<feature type="transmembrane region" description="Helical" evidence="1">
    <location>
        <begin position="159"/>
        <end position="179"/>
    </location>
</feature>
<dbReference type="PANTHER" id="PTHR14969">
    <property type="entry name" value="SPHINGOSINE-1-PHOSPHATE PHOSPHOHYDROLASE"/>
    <property type="match status" value="1"/>
</dbReference>
<feature type="transmembrane region" description="Helical" evidence="1">
    <location>
        <begin position="132"/>
        <end position="152"/>
    </location>
</feature>
<accession>A0ABN3U7T5</accession>
<keyword evidence="4" id="KW-1185">Reference proteome</keyword>
<feature type="transmembrane region" description="Helical" evidence="1">
    <location>
        <begin position="191"/>
        <end position="209"/>
    </location>
</feature>
<dbReference type="Gene3D" id="1.20.144.10">
    <property type="entry name" value="Phosphatidic acid phosphatase type 2/haloperoxidase"/>
    <property type="match status" value="1"/>
</dbReference>
<organism evidence="3 4">
    <name type="scientific">Streptomyces luteosporeus</name>
    <dbReference type="NCBI Taxonomy" id="173856"/>
    <lineage>
        <taxon>Bacteria</taxon>
        <taxon>Bacillati</taxon>
        <taxon>Actinomycetota</taxon>
        <taxon>Actinomycetes</taxon>
        <taxon>Kitasatosporales</taxon>
        <taxon>Streptomycetaceae</taxon>
        <taxon>Streptomyces</taxon>
    </lineage>
</organism>
<dbReference type="PANTHER" id="PTHR14969:SF13">
    <property type="entry name" value="AT30094P"/>
    <property type="match status" value="1"/>
</dbReference>
<dbReference type="EMBL" id="BAAASL010000029">
    <property type="protein sequence ID" value="GAA2725242.1"/>
    <property type="molecule type" value="Genomic_DNA"/>
</dbReference>
<keyword evidence="1" id="KW-1133">Transmembrane helix</keyword>
<dbReference type="SMART" id="SM00014">
    <property type="entry name" value="acidPPc"/>
    <property type="match status" value="1"/>
</dbReference>
<feature type="domain" description="Phosphatidic acid phosphatase type 2/haloperoxidase" evidence="2">
    <location>
        <begin position="87"/>
        <end position="202"/>
    </location>
</feature>
<keyword evidence="1" id="KW-0472">Membrane</keyword>